<evidence type="ECO:0000256" key="8">
    <source>
        <dbReference type="ARBA" id="ARBA00022859"/>
    </source>
</evidence>
<dbReference type="GO" id="GO:0048678">
    <property type="term" value="P:response to axon injury"/>
    <property type="evidence" value="ECO:0007669"/>
    <property type="project" value="InterPro"/>
</dbReference>
<evidence type="ECO:0000256" key="2">
    <source>
        <dbReference type="ARBA" id="ARBA00008291"/>
    </source>
</evidence>
<dbReference type="Pfam" id="PF11817">
    <property type="entry name" value="Foie-gras_1"/>
    <property type="match status" value="1"/>
</dbReference>
<dbReference type="EC" id="3.2.2.6" evidence="3"/>
<keyword evidence="14" id="KW-1185">Reference proteome</keyword>
<dbReference type="SMART" id="SM00454">
    <property type="entry name" value="SAM"/>
    <property type="match status" value="2"/>
</dbReference>
<feature type="region of interest" description="Disordered" evidence="11">
    <location>
        <begin position="79"/>
        <end position="123"/>
    </location>
</feature>
<dbReference type="PROSITE" id="PS50104">
    <property type="entry name" value="TIR"/>
    <property type="match status" value="1"/>
</dbReference>
<gene>
    <name evidence="15" type="primary">LOC108741726</name>
</gene>
<dbReference type="GO" id="GO:0045087">
    <property type="term" value="P:innate immune response"/>
    <property type="evidence" value="ECO:0007669"/>
    <property type="project" value="UniProtKB-KW"/>
</dbReference>
<dbReference type="InterPro" id="IPR021773">
    <property type="entry name" value="TPC11"/>
</dbReference>
<keyword evidence="9" id="KW-0520">NAD</keyword>
<evidence type="ECO:0000256" key="10">
    <source>
        <dbReference type="ARBA" id="ARBA00047304"/>
    </source>
</evidence>
<feature type="region of interest" description="Disordered" evidence="11">
    <location>
        <begin position="1133"/>
        <end position="1186"/>
    </location>
</feature>
<feature type="domain" description="TIR" evidence="12">
    <location>
        <begin position="979"/>
        <end position="1122"/>
    </location>
</feature>
<keyword evidence="5" id="KW-0399">Innate immunity</keyword>
<dbReference type="Proteomes" id="UP000192223">
    <property type="component" value="Unplaced"/>
</dbReference>
<dbReference type="InterPro" id="IPR001660">
    <property type="entry name" value="SAM"/>
</dbReference>
<evidence type="ECO:0000256" key="9">
    <source>
        <dbReference type="ARBA" id="ARBA00023027"/>
    </source>
</evidence>
<proteinExistence type="inferred from homology"/>
<dbReference type="SMART" id="SM00255">
    <property type="entry name" value="TIR"/>
    <property type="match status" value="1"/>
</dbReference>
<comment type="subcellular location">
    <subcellularLocation>
        <location evidence="1">Cytoplasm</location>
    </subcellularLocation>
</comment>
<evidence type="ECO:0000256" key="3">
    <source>
        <dbReference type="ARBA" id="ARBA00011982"/>
    </source>
</evidence>
<feature type="region of interest" description="Disordered" evidence="11">
    <location>
        <begin position="396"/>
        <end position="431"/>
    </location>
</feature>
<evidence type="ECO:0000313" key="15">
    <source>
        <dbReference type="RefSeq" id="XP_025834527.1"/>
    </source>
</evidence>
<dbReference type="PANTHER" id="PTHR22998:SF1">
    <property type="entry name" value="NAD(+) HYDROLASE SARM1"/>
    <property type="match status" value="1"/>
</dbReference>
<dbReference type="PANTHER" id="PTHR22998">
    <property type="entry name" value="SARM1"/>
    <property type="match status" value="1"/>
</dbReference>
<evidence type="ECO:0000313" key="14">
    <source>
        <dbReference type="Proteomes" id="UP000192223"/>
    </source>
</evidence>
<dbReference type="Pfam" id="PF07647">
    <property type="entry name" value="SAM_2"/>
    <property type="match status" value="2"/>
</dbReference>
<dbReference type="GeneID" id="108741726"/>
<dbReference type="GO" id="GO:0044297">
    <property type="term" value="C:cell body"/>
    <property type="evidence" value="ECO:0007669"/>
    <property type="project" value="UniProtKB-ARBA"/>
</dbReference>
<dbReference type="InterPro" id="IPR011989">
    <property type="entry name" value="ARM-like"/>
</dbReference>
<dbReference type="GO" id="GO:0007165">
    <property type="term" value="P:signal transduction"/>
    <property type="evidence" value="ECO:0007669"/>
    <property type="project" value="InterPro"/>
</dbReference>
<feature type="compositionally biased region" description="Polar residues" evidence="11">
    <location>
        <begin position="399"/>
        <end position="413"/>
    </location>
</feature>
<dbReference type="GO" id="GO:0030425">
    <property type="term" value="C:dendrite"/>
    <property type="evidence" value="ECO:0007669"/>
    <property type="project" value="TreeGrafter"/>
</dbReference>
<accession>A0A7F5REY3</accession>
<keyword evidence="8" id="KW-0391">Immunity</keyword>
<dbReference type="OrthoDB" id="202764at2759"/>
<dbReference type="GO" id="GO:0034128">
    <property type="term" value="P:negative regulation of MyD88-independent toll-like receptor signaling pathway"/>
    <property type="evidence" value="ECO:0007669"/>
    <property type="project" value="InterPro"/>
</dbReference>
<feature type="domain" description="SAM" evidence="13">
    <location>
        <begin position="901"/>
        <end position="968"/>
    </location>
</feature>
<dbReference type="InterPro" id="IPR000157">
    <property type="entry name" value="TIR_dom"/>
</dbReference>
<comment type="similarity">
    <text evidence="2">Belongs to the SARM1 family.</text>
</comment>
<evidence type="ECO:0000259" key="12">
    <source>
        <dbReference type="PROSITE" id="PS50104"/>
    </source>
</evidence>
<feature type="compositionally biased region" description="Low complexity" evidence="11">
    <location>
        <begin position="420"/>
        <end position="431"/>
    </location>
</feature>
<dbReference type="InterPro" id="IPR039184">
    <property type="entry name" value="SARM1"/>
</dbReference>
<name>A0A7F5REY3_AGRPL</name>
<evidence type="ECO:0000256" key="7">
    <source>
        <dbReference type="ARBA" id="ARBA00022801"/>
    </source>
</evidence>
<dbReference type="RefSeq" id="XP_025834527.1">
    <property type="nucleotide sequence ID" value="XM_025978742.1"/>
</dbReference>
<feature type="domain" description="SAM" evidence="13">
    <location>
        <begin position="831"/>
        <end position="895"/>
    </location>
</feature>
<dbReference type="GO" id="GO:0003953">
    <property type="term" value="F:NAD+ nucleosidase activity"/>
    <property type="evidence" value="ECO:0007669"/>
    <property type="project" value="InterPro"/>
</dbReference>
<dbReference type="Pfam" id="PF13676">
    <property type="entry name" value="TIR_2"/>
    <property type="match status" value="1"/>
</dbReference>
<evidence type="ECO:0000256" key="5">
    <source>
        <dbReference type="ARBA" id="ARBA00022588"/>
    </source>
</evidence>
<dbReference type="GO" id="GO:0019677">
    <property type="term" value="P:NAD+ catabolic process"/>
    <property type="evidence" value="ECO:0007669"/>
    <property type="project" value="UniProtKB-ARBA"/>
</dbReference>
<dbReference type="CDD" id="cd24153">
    <property type="entry name" value="SARM1_N"/>
    <property type="match status" value="1"/>
</dbReference>
<dbReference type="SUPFAM" id="SSF48371">
    <property type="entry name" value="ARM repeat"/>
    <property type="match status" value="1"/>
</dbReference>
<dbReference type="InterPro" id="IPR016024">
    <property type="entry name" value="ARM-type_fold"/>
</dbReference>
<dbReference type="CDD" id="cd09501">
    <property type="entry name" value="SAM_SARM1-like_repeat1"/>
    <property type="match status" value="1"/>
</dbReference>
<dbReference type="Gene3D" id="1.10.150.50">
    <property type="entry name" value="Transcription Factor, Ets-1"/>
    <property type="match status" value="2"/>
</dbReference>
<protein>
    <recommendedName>
        <fullName evidence="3">ADP-ribosyl cyclase/cyclic ADP-ribose hydrolase</fullName>
        <ecNumber evidence="3">3.2.2.6</ecNumber>
    </recommendedName>
</protein>
<evidence type="ECO:0000256" key="4">
    <source>
        <dbReference type="ARBA" id="ARBA00022490"/>
    </source>
</evidence>
<keyword evidence="4" id="KW-0963">Cytoplasm</keyword>
<dbReference type="PROSITE" id="PS50105">
    <property type="entry name" value="SAM_DOMAIN"/>
    <property type="match status" value="2"/>
</dbReference>
<dbReference type="GO" id="GO:0035591">
    <property type="term" value="F:signaling adaptor activity"/>
    <property type="evidence" value="ECO:0007669"/>
    <property type="project" value="InterPro"/>
</dbReference>
<dbReference type="GO" id="GO:0061809">
    <property type="term" value="F:NAD+ nucleosidase activity, cyclic ADP-ribose generating"/>
    <property type="evidence" value="ECO:0007669"/>
    <property type="project" value="UniProtKB-EC"/>
</dbReference>
<dbReference type="FunFam" id="3.40.50.10140:FF:000012">
    <property type="entry name" value="Sterile alpha and TIR motif-containing protein"/>
    <property type="match status" value="1"/>
</dbReference>
<dbReference type="CTD" id="38895"/>
<evidence type="ECO:0000256" key="11">
    <source>
        <dbReference type="SAM" id="MobiDB-lite"/>
    </source>
</evidence>
<dbReference type="KEGG" id="apln:108741726"/>
<dbReference type="SUPFAM" id="SSF47769">
    <property type="entry name" value="SAM/Pointed domain"/>
    <property type="match status" value="2"/>
</dbReference>
<reference evidence="15" key="1">
    <citation type="submission" date="2025-08" db="UniProtKB">
        <authorList>
            <consortium name="RefSeq"/>
        </authorList>
    </citation>
    <scope>IDENTIFICATION</scope>
    <source>
        <tissue evidence="15">Entire body</tissue>
    </source>
</reference>
<dbReference type="CDD" id="cd09502">
    <property type="entry name" value="SAM_SARM1-like_repeat2"/>
    <property type="match status" value="1"/>
</dbReference>
<comment type="catalytic activity">
    <reaction evidence="10">
        <text>NAD(+) + H2O = ADP-D-ribose + nicotinamide + H(+)</text>
        <dbReference type="Rhea" id="RHEA:16301"/>
        <dbReference type="ChEBI" id="CHEBI:15377"/>
        <dbReference type="ChEBI" id="CHEBI:15378"/>
        <dbReference type="ChEBI" id="CHEBI:17154"/>
        <dbReference type="ChEBI" id="CHEBI:57540"/>
        <dbReference type="ChEBI" id="CHEBI:57967"/>
        <dbReference type="EC" id="3.2.2.6"/>
    </reaction>
    <physiologicalReaction direction="left-to-right" evidence="10">
        <dbReference type="Rhea" id="RHEA:16302"/>
    </physiologicalReaction>
</comment>
<dbReference type="Gene3D" id="1.25.10.10">
    <property type="entry name" value="Leucine-rich Repeat Variant"/>
    <property type="match status" value="1"/>
</dbReference>
<dbReference type="AlphaFoldDB" id="A0A7F5REY3"/>
<dbReference type="FunFam" id="1.10.150.50:FF:000043">
    <property type="entry name" value="Sterile alpha and TIR motif-containing 1"/>
    <property type="match status" value="1"/>
</dbReference>
<evidence type="ECO:0000259" key="13">
    <source>
        <dbReference type="PROSITE" id="PS50105"/>
    </source>
</evidence>
<dbReference type="InParanoid" id="A0A7F5REY3"/>
<dbReference type="InterPro" id="IPR035897">
    <property type="entry name" value="Toll_tir_struct_dom_sf"/>
</dbReference>
<keyword evidence="7" id="KW-0378">Hydrolase</keyword>
<feature type="compositionally biased region" description="Low complexity" evidence="11">
    <location>
        <begin position="85"/>
        <end position="114"/>
    </location>
</feature>
<dbReference type="GO" id="GO:0005737">
    <property type="term" value="C:cytoplasm"/>
    <property type="evidence" value="ECO:0007669"/>
    <property type="project" value="UniProtKB-SubCell"/>
</dbReference>
<dbReference type="Gene3D" id="3.40.50.10140">
    <property type="entry name" value="Toll/interleukin-1 receptor homology (TIR) domain"/>
    <property type="match status" value="1"/>
</dbReference>
<dbReference type="SUPFAM" id="SSF52200">
    <property type="entry name" value="Toll/Interleukin receptor TIR domain"/>
    <property type="match status" value="1"/>
</dbReference>
<sequence>MDNERYFSAASYLERNTDSLRKKKEEFEQRRKEFFTSVVGRDRMATEFPSENGANADLATTMMNLKNRPGAVAVTSSQLQTNAQSSATSSRVSKTVVSSTSSSSQRVHVTSSSTTDRKASSMKSDLNELKSNMNEMKSLSNINALKQKLRSSLENLVDNEEEDMPQPLVTFPDSDTPPPGSEVTSPVSNLDTLKFEQRTVNNLKASKVRVSALFLYSIFGDIFDEAVRLGLPAVQTQHPGVYYQQAAQYAIQRKKSCLELCNNVTAYPTAPDPLEGLDHLEFYGQRPWRPGKLNMDNPDPQLEKKGIQALQFLEKQVAHSRIMSAPWPVKRGVFREGSLSDPTLLFRKHNLIPPKISIDFAEARSLKTGELSQQEKKNMAHTSMKVTTDTFSHEKIASEAQQQRQTVTASGVFNQEKHSSSSQSNVTYTSSSQGLHSSASAMLKAVGAQFQLMNGKPEDDLLNMSFDDLEQLSSNSNAQDVERAIHKYSTYMDMFIKSLKNNDLGKKAPTILNKINDIMQKAWAVPTYGHELGYSLCNALRNCGGLDLIMTNCTNDDSDLQFSSAKLLEQCLTTENRAHVVANGLDKVVNVACRCTKHSNSVKHSRVGTGILEHLFKHSEETCSDVIRLGGLDALLFECRKSDVETLRHCAGALANLSLYGGAENQEAMIKRKVPMWLFPLAFHNDDNIKYYACLAITVLVANAEIEAEVLQSGTLGLVEPFVTSHNPLEFAKSNLAHAHGQSKTWLKHLVPVLSSKREEARNLAAFHFCMEAGIKKQQGNTNIFAEIGAVESLKKVASCPNAVASKYAAQALRFIGEEVPHKLSQQVPLWSTEDVEEWVKQIGFFEYAPNFVESRVDGDLLLQLTEENLRDDIGLTNGIKRKRFTRELQNLKKMADYSSRDSANINSFLQSLGPEFSIYTYSMLNAGIESKESLRNLAEDQLLNECGIVNSIHRLRIMDSIRQLEHRMATFSDENMDKSLDVFVSYRRSNGSQLASLLKVHLQLRGFTVFIDVERLEAGKFDNNLLQSIQKAKHFLLVLTPNALERCIGDSDRKDWVHREIVAALQAQCNIIPIIDNFQWPEAEELPEDMRQVCHFNGVRWIHDYQDACVDKLERFMRGEINTRADGLRDGCRVGLNKGDMTPSTPSNPGMVRQPPNYQRMHSNDSGSGKGSDKETNGTSGLGRD</sequence>
<keyword evidence="6" id="KW-0677">Repeat</keyword>
<evidence type="ECO:0000256" key="1">
    <source>
        <dbReference type="ARBA" id="ARBA00004496"/>
    </source>
</evidence>
<evidence type="ECO:0000256" key="6">
    <source>
        <dbReference type="ARBA" id="ARBA00022737"/>
    </source>
</evidence>
<organism evidence="14 15">
    <name type="scientific">Agrilus planipennis</name>
    <name type="common">Emerald ash borer</name>
    <name type="synonym">Agrilus marcopoli</name>
    <dbReference type="NCBI Taxonomy" id="224129"/>
    <lineage>
        <taxon>Eukaryota</taxon>
        <taxon>Metazoa</taxon>
        <taxon>Ecdysozoa</taxon>
        <taxon>Arthropoda</taxon>
        <taxon>Hexapoda</taxon>
        <taxon>Insecta</taxon>
        <taxon>Pterygota</taxon>
        <taxon>Neoptera</taxon>
        <taxon>Endopterygota</taxon>
        <taxon>Coleoptera</taxon>
        <taxon>Polyphaga</taxon>
        <taxon>Elateriformia</taxon>
        <taxon>Buprestoidea</taxon>
        <taxon>Buprestidae</taxon>
        <taxon>Agrilinae</taxon>
        <taxon>Agrilus</taxon>
    </lineage>
</organism>
<dbReference type="FunCoup" id="A0A7F5REY3">
    <property type="interactions" value="31"/>
</dbReference>
<dbReference type="FunFam" id="1.10.150.50:FF:000056">
    <property type="entry name" value="Ectoderm-expressed 4, isoform D"/>
    <property type="match status" value="1"/>
</dbReference>
<dbReference type="InterPro" id="IPR013761">
    <property type="entry name" value="SAM/pointed_sf"/>
</dbReference>